<dbReference type="EMBL" id="JAMQOL010000013">
    <property type="protein sequence ID" value="MCM4078056.1"/>
    <property type="molecule type" value="Genomic_DNA"/>
</dbReference>
<feature type="compositionally biased region" description="Polar residues" evidence="2">
    <location>
        <begin position="900"/>
        <end position="912"/>
    </location>
</feature>
<organism evidence="3 4">
    <name type="scientific">Paractinoplanes hotanensis</name>
    <dbReference type="NCBI Taxonomy" id="2906497"/>
    <lineage>
        <taxon>Bacteria</taxon>
        <taxon>Bacillati</taxon>
        <taxon>Actinomycetota</taxon>
        <taxon>Actinomycetes</taxon>
        <taxon>Micromonosporales</taxon>
        <taxon>Micromonosporaceae</taxon>
        <taxon>Paractinoplanes</taxon>
    </lineage>
</organism>
<feature type="compositionally biased region" description="Basic and acidic residues" evidence="2">
    <location>
        <begin position="1934"/>
        <end position="1948"/>
    </location>
</feature>
<feature type="region of interest" description="Disordered" evidence="2">
    <location>
        <begin position="1152"/>
        <end position="1198"/>
    </location>
</feature>
<comment type="caution">
    <text evidence="3">The sequence shown here is derived from an EMBL/GenBank/DDBJ whole genome shotgun (WGS) entry which is preliminary data.</text>
</comment>
<feature type="region of interest" description="Disordered" evidence="2">
    <location>
        <begin position="2060"/>
        <end position="2141"/>
    </location>
</feature>
<dbReference type="InterPro" id="IPR036812">
    <property type="entry name" value="NAD(P)_OxRdtase_dom_sf"/>
</dbReference>
<dbReference type="Proteomes" id="UP001523216">
    <property type="component" value="Unassembled WGS sequence"/>
</dbReference>
<sequence>MADSYRNVDATAEALTGPGAPPRDAVEVVYKFDVRENESADQLTERLTGVAEQFGGRLDSVLIHNIDGGSRDATQRAWDVLAGLQTDGRIDRIGLGNVRDEHLDQLTELNARSPVGILENSLDSLLRDTGVQDFVNQADQRGEPSPEVHYYGVRRLASSMGLDSPADLRGLASAVSTFYGDAPTRMIVSSGRPDRQAAARDDFDLAPEHPDHDGVDQFDAQVKVFNWRQRPTFATTNGPDVELDPPLRQWLNDAVTDSAAVRAEITAEANARNRPVDADFIAHWLTDRNVIDSPETLDDVRIPERYGLRSQHVDRSLGSVLRDLLGNTSCDWKAAIELTQLTLTPVDDWNNLYPHFGEIVTTQAGTGSDIASDAGSRTSSWAVTDVPAEVHDNPPAPRDVPAGITLLDDTEALNLETARNFAPRAGQFLVFAHGTPQGLVVGGKLVTAPQLARMLHDNPAAQGKQIVLISCDTGSDPTGFPAELARQDGITSVTAPDRTAFVTPSGRVLTTDATTFDPDGRPRPDLTSPGHWNTFTGTAVEPVESGPDLPTAATISGDLNPTAETVRSETVRAVGDLDQAVDFGPKKVTKKEMLEQIDGAAKRFTKSYGGGQSGRAVDRFRLRFARDKRQERAAQTLSHLSFQLHDTFRHLRDQHPARESLPKDLEVQGMLINNRLVFATNYNATVDLLSGIQLPPGSAPPLQRLLSLNQSDARRRAHLTTQDADEYIGRMNRSQVKLDAAFAGARDSSTARAMQANQSIQIVDAAPASSTSRATLRDLLTDPRHEGSAIMVRLEDAGDSSVHAEQKLMLAVLNSGLDPDDIHGTHLVMGKYRPCLGCWAALNAYANEGFPVDFDRNYGNYYTESVRSLIDHMPQLAGSVAAQVRAAADRLMSVSALSRQAPPSNAVHNNGPETVIPAHDAPNRGYVTPSDSETEYKQRNYETTARNLDFATSSRVRTLGTGRDKPFAPRAAQRVLTDTERAELATAWKVRDTAHATALFKYHSARGVSNQEMSEASGASAGHVGRLVNDKDGHEKRDGRDKVHRRVQSRSARSDTASTTGSTSSKFTKRPDLDSDGRQTIRDAIRGTDFGNNWKAIEKGANGNLQARHMPPELNQALAGLRQRYNIQSLADYVHIPRKSLQQHLDKRYGSVNEAATRTAAPTRQPSPIDEEMTDAPPEPSYASSSRLPGVRYSDTPTVAQPTRMSDVRYSYTPTAGGSSRMPDVRYSNTPSTAESSRMPGVRYSEAPIRYTTQPAATSPVAQPPPVNTHPLYTDEAGRTVYANDRGTQFYLNRATGRWQYYDESDGQWHDYRPGDPYGKGKGTSWEATDVTGTHQTAPPVVEVPAGLALLDPDQTDNWHAARNHRPRPDEFLVFAHGTPDGIVFQNKLVTPEQLAARITADPRSHGKQIVLVSCDTAAGDYDIRLSQQPGITAVTAPTQTAWITPSGRVLSASPNLEQAGQWRHTSGHPPISHLSPGQELPTTTDGAVAFGRTKKELIAEIDDAAKRFTKSYGGGQFGRAVDEFRLRFARDKRRERAAQTLNHLSFQLHDTFRHLRDQHPARESLPKDLEVQGMLINNRLVFATNYNATVDLLNNAPIPPGAGPPLQRLLSLNQSDARRRAHLTTQDADEYVGRMNRSQVKLDAAFAGARDSSTARAMRANDRLRIVDAAPATAEGRGQLHAMLTDPAYRGTTIVLRHADSGADSVHAEQKLMLAVHNAGLDPDDIHGTHLVMGKYRPCLGCWAALNAYAADGFPVDFDRNHGNYYTESVRTMVGLMPHLAGSVATHVRAATDRLMSVSALSRQAPPPDAYENNGLEKVIPVHDAPNRGYVTASDSETEWVEKRRSYVTTKRNLDLATGSRVRTMGTGRDKPFAPRAAQRVLTDTERAELASAWKVRDTAHATALFKYHSARGVSNQEMNEASGASASHIGRLIKDKDGHEKRDGREKVHRRVRSRSGRGDTASTAGSSTSKFTKRPDLDSDGRQTIRDAIRGTDFGHGWKAIEKGAEANLQARHIPDALNRTLAELRRHYNMQSLADYLHIPRKSLQQHLDKRYGSVNEAAAPTRQPSPIDEEMTDAPPEPSYASSSRLPGVRYSDTPSIAEPTRMSDVRYSYTPSTSGSNRIPGVRYSDTPSIAESSRMPGVRYSEAPIRYTTQPTAPPAAPANARPIFVDEDGDTIFENDRGTQFYLNRTTGRWQYYDESDGQWHDYRPGDPYGKGKGTSWATTDVHGTHEAPPPAVPVPAGLALLDDSEGANWAIARRHQARPGEYLVFAHGTPDGIVFQNKLVTPAQLAARITEDPRSHGRQIVLVSCDTGADDYDVRLAREPGITSVTAPTTTAWTTPSGRILTASPDLRQPGSWRHTGGHPPVTRTLPDHELPTPAYAKASLAGAVAFTPSPPPTWSELAARLESLDDFFDDTPDAGPQSLADLIAKLESLDDFFNDDTPDTGPDDSSGVGSDAGPQTMADLVARLESLDDFFFGEEAAAETALKSQPEVDAEFAQRLAEVTAANRTIATAPPDVLRAGQHPVALFAALGRSEDAMDTAAESTARARELVIAAERRHRDTGGRVDPALRTEAVAQLNAALANQRAARDHHAATLNVLRAAFGDAPHPQPSPRPPAPETATAPNTAPTTPPTGPGPTPGTPATTPRNTGLEAPTGSTPRAPRTRPGPRPLDVPDAIAEDAEAEAAAEAEPADTPLSVRRALPGYLRESRGLGLAKQLGRTENTDLATPLTEAGVDADTVARVQRLAESGVAPFLGDGHPFPVTVGNRPAELVVRAVFDWYGLTVGEKATKPGRAETKTGAKDTRTATAKHNAQLDPRAAFAALPPLVADVAAQLPAGASETRTAAHENEYSHKSTVDLGRGLDTVVPVKFVLTLRDAKGQIGQRTTDASATIRVPRGLTGPATAPAAHAGSLPARFGVESTTGRPAGHRDFFDQVAALLPAEVTAIGAPGRDTLRRFLDDATIAAKLPAMVAEDGDRHPEAAWITSEPLLHAPRHGRNRLRQARDGVVQMRLVPRQAQVTDTVAEATHTDTQTRSGEDKDTNTATRTVGLTAAAGAGTETGAVRFAVGPRVGFSRTTEHGQEHTVATTSAETSTVTGPAGRYHVVYDLEVRTVGRPATRLDGAVESFQWARQDRIERAGLVTGTDGGWRGLHGPDRQRFAPAHVEQGTSFGGTIVDDFSGGDQLYEAVSRALRTVPGRRGHRVLSNAFLGQFDDPALTDGLTAGVQALIARDTKARNALSDRQLALLLDRIVGPGLEVPLVKNGHLHDYHTVVKVTGVVGELSDGGVVAGGAFGTGGKLKTKTGTQAGRTRTDKAEVSVEGRVYGTLGRLFGTLTFGPKITRTGAESHTLGVTQSGSHTHEHGGALDDDGSIAEQRMVEFLAPLTLTTTSTSYRRLNTSGRRLTLGRPGRDIPRTVEPPALPARSHRVDVRLLVPEHRVTTTPPAPGPAAPPPATVPIEQPPPVSQLPGGYTRDLDGNRIEAFTAAADLQAAVKETLIAASGDPIFGFPDGVLSAAVADTFSPENLRGDPRLFSRPIVLDGLTHPRRVADVHGRVGVRLRPANPQVLSGAEYERAKQSRAGGVIGKQSRGHQWEASASATGSTSLSGLTGRAGPGGLLMAQFQPFVRRWGRARGQELTGNARLRLTGRPEHRVPVRLDIEAEVVAETRRRGNIDRFDVFSDDSVHRAGRELRRPGAVIMWMTEEQVHRLREADLDRAQVDRDIRLGQVQLAEAAGLLREQRDALGRLARRQVLERATADPATRGDQLRLQRRAFRELRLDQGRDRLDLRTRHAAEIDALTEAKRGELLALAAERPVAAPATGAGPRTLTPPGRSIGLGGVSTPVDLTDRIPHLRRRLAETLGDRAAERLLPVSPLRTPHDNSRTVHDFLADLDRHLASALNGGRSQPLRLEDRVSGHTYYLTARARFPDAPRFAGITHVEQLGTAGKVVLTTTDTRSSQRTAFGLTGAARVMGLFRGAGPAGTGHGPASGTLAAGLRATAELFGRDSKRVETGQVTHKRAAQVAGPVATWDGDVEIELTISRGQRFEDGDGETSGVVVARDIQVRPVGLHTLAGDTLPEPVAGDTGLGRADLAGALPRAQRTPAARQAWRDAPGHPRLPEAGRFGVEHVLADLDDLRAAAARAITDSGGAVDASTIAALRDGLSVDNLRTALPAMLDGGFRVPLPAGGDRVLHVDARLVPHPRLAGVDARIELSGSRTHDEETKLEKTTGTTYGAGAVLPAAGGGVTHPEGGRPAFGAMSASSQREQQLFESAAHQLKAEATAGKTSAQQQPTAGVAADSSKLTKTLSYGLEFRFVVTSAPTRRAPAGHRSGGTELRIHDAVVIRSAGDDVPPVLRAGAERVAEASKAWTTAVATRDGLRGRGAEAAAADAAVARAEQAWWTAVEDHRRALAAHQAGA</sequence>
<feature type="compositionally biased region" description="Pro residues" evidence="2">
    <location>
        <begin position="2614"/>
        <end position="2624"/>
    </location>
</feature>
<dbReference type="SUPFAM" id="SSF51430">
    <property type="entry name" value="NAD(P)-linked oxidoreductase"/>
    <property type="match status" value="1"/>
</dbReference>
<feature type="compositionally biased region" description="Basic residues" evidence="2">
    <location>
        <begin position="1949"/>
        <end position="1958"/>
    </location>
</feature>
<feature type="compositionally biased region" description="Basic and acidic residues" evidence="2">
    <location>
        <begin position="1069"/>
        <end position="1079"/>
    </location>
</feature>
<keyword evidence="4" id="KW-1185">Reference proteome</keyword>
<feature type="compositionally biased region" description="Pro residues" evidence="2">
    <location>
        <begin position="3450"/>
        <end position="3472"/>
    </location>
</feature>
<feature type="region of interest" description="Disordered" evidence="2">
    <location>
        <begin position="2345"/>
        <end position="2371"/>
    </location>
</feature>
<keyword evidence="1" id="KW-0945">Host-virus interaction</keyword>
<accession>A0ABT0XW90</accession>
<feature type="region of interest" description="Disordered" evidence="2">
    <location>
        <begin position="2609"/>
        <end position="2680"/>
    </location>
</feature>
<feature type="compositionally biased region" description="Pro residues" evidence="2">
    <location>
        <begin position="2635"/>
        <end position="2646"/>
    </location>
</feature>
<protein>
    <submittedName>
        <fullName evidence="3">Uncharacterized protein</fullName>
    </submittedName>
</protein>
<feature type="compositionally biased region" description="Polar residues" evidence="2">
    <location>
        <begin position="1227"/>
        <end position="1236"/>
    </location>
</feature>
<evidence type="ECO:0000313" key="3">
    <source>
        <dbReference type="EMBL" id="MCM4078056.1"/>
    </source>
</evidence>
<feature type="region of interest" description="Disordered" evidence="2">
    <location>
        <begin position="2441"/>
        <end position="2464"/>
    </location>
</feature>
<feature type="compositionally biased region" description="Low complexity" evidence="2">
    <location>
        <begin position="1049"/>
        <end position="1065"/>
    </location>
</feature>
<feature type="compositionally biased region" description="Low complexity" evidence="2">
    <location>
        <begin position="3602"/>
        <end position="3615"/>
    </location>
</feature>
<evidence type="ECO:0000256" key="1">
    <source>
        <dbReference type="ARBA" id="ARBA00022581"/>
    </source>
</evidence>
<feature type="region of interest" description="Disordered" evidence="2">
    <location>
        <begin position="1214"/>
        <end position="1239"/>
    </location>
</feature>
<feature type="compositionally biased region" description="Low complexity" evidence="2">
    <location>
        <begin position="2625"/>
        <end position="2634"/>
    </location>
</feature>
<feature type="compositionally biased region" description="Acidic residues" evidence="2">
    <location>
        <begin position="2441"/>
        <end position="2452"/>
    </location>
</feature>
<name>A0ABT0XW90_9ACTN</name>
<feature type="region of interest" description="Disordered" evidence="2">
    <location>
        <begin position="900"/>
        <end position="936"/>
    </location>
</feature>
<dbReference type="PANTHER" id="PTHR13037:SF24">
    <property type="entry name" value="POLYCOMB PROTEIN PCL-RELATED"/>
    <property type="match status" value="1"/>
</dbReference>
<feature type="region of interest" description="Disordered" evidence="2">
    <location>
        <begin position="3827"/>
        <end position="3847"/>
    </location>
</feature>
<proteinExistence type="predicted"/>
<feature type="region of interest" description="Disordered" evidence="2">
    <location>
        <begin position="3587"/>
        <end position="3615"/>
    </location>
</feature>
<feature type="compositionally biased region" description="Basic and acidic residues" evidence="2">
    <location>
        <begin position="1028"/>
        <end position="1041"/>
    </location>
</feature>
<dbReference type="PANTHER" id="PTHR13037">
    <property type="entry name" value="FORMIN"/>
    <property type="match status" value="1"/>
</dbReference>
<feature type="region of interest" description="Disordered" evidence="2">
    <location>
        <begin position="1008"/>
        <end position="1079"/>
    </location>
</feature>
<evidence type="ECO:0000313" key="4">
    <source>
        <dbReference type="Proteomes" id="UP001523216"/>
    </source>
</evidence>
<gene>
    <name evidence="3" type="ORF">LXN57_10805</name>
</gene>
<feature type="compositionally biased region" description="Basic and acidic residues" evidence="2">
    <location>
        <begin position="1976"/>
        <end position="1985"/>
    </location>
</feature>
<feature type="compositionally biased region" description="Low complexity" evidence="2">
    <location>
        <begin position="1961"/>
        <end position="1972"/>
    </location>
</feature>
<feature type="region of interest" description="Disordered" evidence="2">
    <location>
        <begin position="3445"/>
        <end position="3476"/>
    </location>
</feature>
<reference evidence="3 4" key="1">
    <citation type="submission" date="2022-06" db="EMBL/GenBank/DDBJ databases">
        <title>Actinoplanes abujensis sp. nov., isolated from Nigerian arid soil.</title>
        <authorList>
            <person name="Ding P."/>
        </authorList>
    </citation>
    <scope>NUCLEOTIDE SEQUENCE [LARGE SCALE GENOMIC DNA]</scope>
    <source>
        <strain evidence="4">TRM88002</strain>
    </source>
</reference>
<feature type="region of interest" description="Disordered" evidence="2">
    <location>
        <begin position="1919"/>
        <end position="1985"/>
    </location>
</feature>
<feature type="compositionally biased region" description="Low complexity" evidence="2">
    <location>
        <begin position="1155"/>
        <end position="1164"/>
    </location>
</feature>
<dbReference type="Gene3D" id="3.20.20.100">
    <property type="entry name" value="NADP-dependent oxidoreductase domain"/>
    <property type="match status" value="1"/>
</dbReference>
<evidence type="ECO:0000256" key="2">
    <source>
        <dbReference type="SAM" id="MobiDB-lite"/>
    </source>
</evidence>